<dbReference type="InterPro" id="IPR048000">
    <property type="entry name" value="TnsA-like"/>
</dbReference>
<gene>
    <name evidence="1" type="ORF">SAMN05192584_12415</name>
</gene>
<reference evidence="2" key="1">
    <citation type="submission" date="2016-10" db="EMBL/GenBank/DDBJ databases">
        <authorList>
            <person name="Varghese N."/>
            <person name="Submissions S."/>
        </authorList>
    </citation>
    <scope>NUCLEOTIDE SEQUENCE [LARGE SCALE GENOMIC DNA]</scope>
    <source>
        <strain evidence="2">PL19</strain>
    </source>
</reference>
<evidence type="ECO:0008006" key="3">
    <source>
        <dbReference type="Google" id="ProtNLM"/>
    </source>
</evidence>
<dbReference type="RefSeq" id="WP_093851975.1">
    <property type="nucleotide sequence ID" value="NZ_FOSG01000024.1"/>
</dbReference>
<dbReference type="NCBIfam" id="NF033179">
    <property type="entry name" value="TnsA_like_Actin"/>
    <property type="match status" value="1"/>
</dbReference>
<sequence length="253" mass="28301">MARGLEVVHLNETGDRRVTTPAARAGGVPLTRREAVWQPSRHPAERSITTLWWAATTRRLVGCRSLDRLSMAMVLDFNPAVVELQAWSAQLRWKEKGRVRTLVPDFFVRTAQEATVVVACPPAAGPSQRWTRQAEILKEACAEAGWQMGTPRLPTAMALANLRWVARYRHPRYHDPAVARALRAVFAQPRPLAEGVRATGLPKLSTLPRLYHLLWRRELGIDWSRALGPASVVGAVRGQEPLALRRPLEVEQA</sequence>
<dbReference type="AlphaFoldDB" id="A0A1I4JLT4"/>
<dbReference type="OrthoDB" id="3403133at2"/>
<organism evidence="1 2">
    <name type="scientific">Streptomyces pini</name>
    <dbReference type="NCBI Taxonomy" id="1520580"/>
    <lineage>
        <taxon>Bacteria</taxon>
        <taxon>Bacillati</taxon>
        <taxon>Actinomycetota</taxon>
        <taxon>Actinomycetes</taxon>
        <taxon>Kitasatosporales</taxon>
        <taxon>Streptomycetaceae</taxon>
        <taxon>Streptomyces</taxon>
    </lineage>
</organism>
<protein>
    <recommendedName>
        <fullName evidence="3">TnsA-like heteromeric transposase endonuclease subunit</fullName>
    </recommendedName>
</protein>
<evidence type="ECO:0000313" key="1">
    <source>
        <dbReference type="EMBL" id="SFL67548.1"/>
    </source>
</evidence>
<dbReference type="Proteomes" id="UP000198928">
    <property type="component" value="Unassembled WGS sequence"/>
</dbReference>
<proteinExistence type="predicted"/>
<accession>A0A1I4JLT4</accession>
<name>A0A1I4JLT4_9ACTN</name>
<keyword evidence="2" id="KW-1185">Reference proteome</keyword>
<dbReference type="EMBL" id="FOSG01000024">
    <property type="protein sequence ID" value="SFL67548.1"/>
    <property type="molecule type" value="Genomic_DNA"/>
</dbReference>
<evidence type="ECO:0000313" key="2">
    <source>
        <dbReference type="Proteomes" id="UP000198928"/>
    </source>
</evidence>